<dbReference type="Proteomes" id="UP000887565">
    <property type="component" value="Unplaced"/>
</dbReference>
<reference evidence="2" key="1">
    <citation type="submission" date="2022-11" db="UniProtKB">
        <authorList>
            <consortium name="WormBaseParasite"/>
        </authorList>
    </citation>
    <scope>IDENTIFICATION</scope>
</reference>
<keyword evidence="1" id="KW-1185">Reference proteome</keyword>
<protein>
    <submittedName>
        <fullName evidence="2">Uncharacterized protein</fullName>
    </submittedName>
</protein>
<evidence type="ECO:0000313" key="2">
    <source>
        <dbReference type="WBParaSite" id="nRc.2.0.1.t05890-RA"/>
    </source>
</evidence>
<proteinExistence type="predicted"/>
<organism evidence="1 2">
    <name type="scientific">Romanomermis culicivorax</name>
    <name type="common">Nematode worm</name>
    <dbReference type="NCBI Taxonomy" id="13658"/>
    <lineage>
        <taxon>Eukaryota</taxon>
        <taxon>Metazoa</taxon>
        <taxon>Ecdysozoa</taxon>
        <taxon>Nematoda</taxon>
        <taxon>Enoplea</taxon>
        <taxon>Dorylaimia</taxon>
        <taxon>Mermithida</taxon>
        <taxon>Mermithoidea</taxon>
        <taxon>Mermithidae</taxon>
        <taxon>Romanomermis</taxon>
    </lineage>
</organism>
<sequence length="49" mass="5833">IKRAIHDGKFEAIHDGKFECKNRRDGVINRRNKFRSSPEKSLHLRDENL</sequence>
<dbReference type="WBParaSite" id="nRc.2.0.1.t05890-RA">
    <property type="protein sequence ID" value="nRc.2.0.1.t05890-RA"/>
    <property type="gene ID" value="nRc.2.0.1.g05890"/>
</dbReference>
<dbReference type="AlphaFoldDB" id="A0A915HVS2"/>
<evidence type="ECO:0000313" key="1">
    <source>
        <dbReference type="Proteomes" id="UP000887565"/>
    </source>
</evidence>
<name>A0A915HVS2_ROMCU</name>
<accession>A0A915HVS2</accession>